<name>A0A0P0RQ49_9BURK</name>
<accession>A0A0P0RQ49</accession>
<dbReference type="AlphaFoldDB" id="A0A0P0RQ49"/>
<dbReference type="GeneID" id="69975331"/>
<proteinExistence type="predicted"/>
<evidence type="ECO:0000313" key="1">
    <source>
        <dbReference type="EMBL" id="ALL71145.1"/>
    </source>
</evidence>
<protein>
    <submittedName>
        <fullName evidence="1">Uncharacterized protein</fullName>
    </submittedName>
</protein>
<dbReference type="EMBL" id="CP012748">
    <property type="protein sequence ID" value="ALL71145.1"/>
    <property type="molecule type" value="Genomic_DNA"/>
</dbReference>
<reference evidence="1 2" key="1">
    <citation type="journal article" date="2014" name="Genome Announc.">
        <title>Draft Genome Sequence of the Haloacid-Degrading Burkholderia caribensis Strain MBA4.</title>
        <authorList>
            <person name="Pan Y."/>
            <person name="Kong K.F."/>
            <person name="Tsang J.S."/>
        </authorList>
    </citation>
    <scope>NUCLEOTIDE SEQUENCE [LARGE SCALE GENOMIC DNA]</scope>
    <source>
        <strain evidence="1 2">MBA4</strain>
        <plasmid evidence="2">Plasmid</plasmid>
    </source>
</reference>
<dbReference type="KEGG" id="bcai:K788_00010710"/>
<geneLocation type="plasmid" evidence="2"/>
<dbReference type="Proteomes" id="UP000019146">
    <property type="component" value="Plasmid unnamed"/>
</dbReference>
<organism evidence="1 2">
    <name type="scientific">Paraburkholderia caribensis MBA4</name>
    <dbReference type="NCBI Taxonomy" id="1323664"/>
    <lineage>
        <taxon>Bacteria</taxon>
        <taxon>Pseudomonadati</taxon>
        <taxon>Pseudomonadota</taxon>
        <taxon>Betaproteobacteria</taxon>
        <taxon>Burkholderiales</taxon>
        <taxon>Burkholderiaceae</taxon>
        <taxon>Paraburkholderia</taxon>
    </lineage>
</organism>
<keyword evidence="1" id="KW-0614">Plasmid</keyword>
<evidence type="ECO:0000313" key="2">
    <source>
        <dbReference type="Proteomes" id="UP000019146"/>
    </source>
</evidence>
<gene>
    <name evidence="1" type="ORF">K788_00010710</name>
</gene>
<dbReference type="RefSeq" id="WP_158511015.1">
    <property type="nucleotide sequence ID" value="NZ_CP012748.1"/>
</dbReference>
<sequence length="54" mass="5833">MAVKGLRSQVVSSLDLNDVSINAEETIEIRGRALKEGMLITSNECVPHCGSMND</sequence>